<sequence>MTVATESAISKTSPRKMNAHSGSFRGAGAISEVELKRRLERVLAQRYLQERMARWRRGTSHAGPQIYKPRMDLYDEPEDPLITAVLELPGVHTNDLRLHIENNFLLIEGRRHSPDAVGDDSMPQDAEENSSDSAARTQLRLGGSTISRNAKVRELRYGQFRRVIELPTGVQASDVQTSLGLGMLTVSWPRNPHGTARVESTSADEDMRNLAELGKRISRSASAP</sequence>
<evidence type="ECO:0000313" key="5">
    <source>
        <dbReference type="EMBL" id="OCH92764.1"/>
    </source>
</evidence>
<feature type="region of interest" description="Disordered" evidence="3">
    <location>
        <begin position="1"/>
        <end position="23"/>
    </location>
</feature>
<dbReference type="OrthoDB" id="1431247at2759"/>
<feature type="compositionally biased region" description="Polar residues" evidence="3">
    <location>
        <begin position="1"/>
        <end position="12"/>
    </location>
</feature>
<dbReference type="InterPro" id="IPR002068">
    <property type="entry name" value="A-crystallin/Hsp20_dom"/>
</dbReference>
<gene>
    <name evidence="5" type="ORF">OBBRIDRAFT_410673</name>
</gene>
<accession>A0A8E2B112</accession>
<dbReference type="CDD" id="cd06464">
    <property type="entry name" value="ACD_sHsps-like"/>
    <property type="match status" value="1"/>
</dbReference>
<evidence type="ECO:0000256" key="1">
    <source>
        <dbReference type="PROSITE-ProRule" id="PRU00285"/>
    </source>
</evidence>
<feature type="domain" description="SHSP" evidence="4">
    <location>
        <begin position="62"/>
        <end position="206"/>
    </location>
</feature>
<dbReference type="AlphaFoldDB" id="A0A8E2B112"/>
<dbReference type="PROSITE" id="PS01031">
    <property type="entry name" value="SHSP"/>
    <property type="match status" value="1"/>
</dbReference>
<comment type="similarity">
    <text evidence="1 2">Belongs to the small heat shock protein (HSP20) family.</text>
</comment>
<evidence type="ECO:0000256" key="2">
    <source>
        <dbReference type="RuleBase" id="RU003616"/>
    </source>
</evidence>
<dbReference type="InterPro" id="IPR008978">
    <property type="entry name" value="HSP20-like_chaperone"/>
</dbReference>
<keyword evidence="6" id="KW-1185">Reference proteome</keyword>
<evidence type="ECO:0000259" key="4">
    <source>
        <dbReference type="PROSITE" id="PS01031"/>
    </source>
</evidence>
<name>A0A8E2B112_9APHY</name>
<dbReference type="Proteomes" id="UP000250043">
    <property type="component" value="Unassembled WGS sequence"/>
</dbReference>
<dbReference type="Pfam" id="PF00011">
    <property type="entry name" value="HSP20"/>
    <property type="match status" value="1"/>
</dbReference>
<protein>
    <recommendedName>
        <fullName evidence="4">SHSP domain-containing protein</fullName>
    </recommendedName>
</protein>
<dbReference type="Gene3D" id="2.60.40.790">
    <property type="match status" value="1"/>
</dbReference>
<reference evidence="5 6" key="1">
    <citation type="submission" date="2016-07" db="EMBL/GenBank/DDBJ databases">
        <title>Draft genome of the white-rot fungus Obba rivulosa 3A-2.</title>
        <authorList>
            <consortium name="DOE Joint Genome Institute"/>
            <person name="Miettinen O."/>
            <person name="Riley R."/>
            <person name="Acob R."/>
            <person name="Barry K."/>
            <person name="Cullen D."/>
            <person name="De Vries R."/>
            <person name="Hainaut M."/>
            <person name="Hatakka A."/>
            <person name="Henrissat B."/>
            <person name="Hilden K."/>
            <person name="Kuo R."/>
            <person name="Labutti K."/>
            <person name="Lipzen A."/>
            <person name="Makela M.R."/>
            <person name="Sandor L."/>
            <person name="Spatafora J.W."/>
            <person name="Grigoriev I.V."/>
            <person name="Hibbett D.S."/>
        </authorList>
    </citation>
    <scope>NUCLEOTIDE SEQUENCE [LARGE SCALE GENOMIC DNA]</scope>
    <source>
        <strain evidence="5 6">3A-2</strain>
    </source>
</reference>
<evidence type="ECO:0000313" key="6">
    <source>
        <dbReference type="Proteomes" id="UP000250043"/>
    </source>
</evidence>
<feature type="region of interest" description="Disordered" evidence="3">
    <location>
        <begin position="115"/>
        <end position="142"/>
    </location>
</feature>
<dbReference type="EMBL" id="KV722364">
    <property type="protein sequence ID" value="OCH92764.1"/>
    <property type="molecule type" value="Genomic_DNA"/>
</dbReference>
<evidence type="ECO:0000256" key="3">
    <source>
        <dbReference type="SAM" id="MobiDB-lite"/>
    </source>
</evidence>
<dbReference type="SUPFAM" id="SSF49764">
    <property type="entry name" value="HSP20-like chaperones"/>
    <property type="match status" value="1"/>
</dbReference>
<organism evidence="5 6">
    <name type="scientific">Obba rivulosa</name>
    <dbReference type="NCBI Taxonomy" id="1052685"/>
    <lineage>
        <taxon>Eukaryota</taxon>
        <taxon>Fungi</taxon>
        <taxon>Dikarya</taxon>
        <taxon>Basidiomycota</taxon>
        <taxon>Agaricomycotina</taxon>
        <taxon>Agaricomycetes</taxon>
        <taxon>Polyporales</taxon>
        <taxon>Gelatoporiaceae</taxon>
        <taxon>Obba</taxon>
    </lineage>
</organism>
<proteinExistence type="inferred from homology"/>